<gene>
    <name evidence="2" type="ORF">HZY62_11420</name>
    <name evidence="3" type="ORF">LX92_02122</name>
</gene>
<keyword evidence="5" id="KW-1185">Reference proteome</keyword>
<keyword evidence="1" id="KW-0812">Transmembrane</keyword>
<evidence type="ECO:0000256" key="1">
    <source>
        <dbReference type="SAM" id="Phobius"/>
    </source>
</evidence>
<evidence type="ECO:0000313" key="5">
    <source>
        <dbReference type="Proteomes" id="UP000651837"/>
    </source>
</evidence>
<dbReference type="Proteomes" id="UP000651837">
    <property type="component" value="Unassembled WGS sequence"/>
</dbReference>
<dbReference type="RefSeq" id="WP_170117828.1">
    <property type="nucleotide sequence ID" value="NZ_CAJQNU010000019.1"/>
</dbReference>
<proteinExistence type="predicted"/>
<organism evidence="3 4">
    <name type="scientific">Maribacter polysiphoniae</name>
    <dbReference type="NCBI Taxonomy" id="429344"/>
    <lineage>
        <taxon>Bacteria</taxon>
        <taxon>Pseudomonadati</taxon>
        <taxon>Bacteroidota</taxon>
        <taxon>Flavobacteriia</taxon>
        <taxon>Flavobacteriales</taxon>
        <taxon>Flavobacteriaceae</taxon>
        <taxon>Maribacter</taxon>
    </lineage>
</organism>
<keyword evidence="1" id="KW-0472">Membrane</keyword>
<sequence length="80" mass="9114">MRTNKDLLIKGIKHFAYTFLLMFTAPTVLWQAFKNQEHSFYIPVLIVGLILAIAAIAMAFYSVHLIMNALFNTPKKKNNG</sequence>
<dbReference type="InterPro" id="IPR046077">
    <property type="entry name" value="DUF6095"/>
</dbReference>
<feature type="transmembrane region" description="Helical" evidence="1">
    <location>
        <begin position="12"/>
        <end position="33"/>
    </location>
</feature>
<dbReference type="Proteomes" id="UP000245667">
    <property type="component" value="Unassembled WGS sequence"/>
</dbReference>
<reference evidence="3 4" key="1">
    <citation type="submission" date="2018-05" db="EMBL/GenBank/DDBJ databases">
        <title>Genomic Encyclopedia of Archaeal and Bacterial Type Strains, Phase II (KMG-II): from individual species to whole genera.</title>
        <authorList>
            <person name="Goeker M."/>
        </authorList>
    </citation>
    <scope>NUCLEOTIDE SEQUENCE [LARGE SCALE GENOMIC DNA]</scope>
    <source>
        <strain evidence="3 4">DSM 23514</strain>
    </source>
</reference>
<keyword evidence="1" id="KW-1133">Transmembrane helix</keyword>
<evidence type="ECO:0000313" key="2">
    <source>
        <dbReference type="EMBL" id="MBD1261202.1"/>
    </source>
</evidence>
<dbReference type="AlphaFoldDB" id="A0A316E0R1"/>
<dbReference type="EMBL" id="QGGQ01000004">
    <property type="protein sequence ID" value="PWK23556.1"/>
    <property type="molecule type" value="Genomic_DNA"/>
</dbReference>
<protein>
    <submittedName>
        <fullName evidence="3">Uncharacterized protein</fullName>
    </submittedName>
</protein>
<name>A0A316E0R1_9FLAO</name>
<accession>A0A316E0R1</accession>
<comment type="caution">
    <text evidence="3">The sequence shown here is derived from an EMBL/GenBank/DDBJ whole genome shotgun (WGS) entry which is preliminary data.</text>
</comment>
<feature type="transmembrane region" description="Helical" evidence="1">
    <location>
        <begin position="39"/>
        <end position="67"/>
    </location>
</feature>
<evidence type="ECO:0000313" key="3">
    <source>
        <dbReference type="EMBL" id="PWK23556.1"/>
    </source>
</evidence>
<dbReference type="Pfam" id="PF19589">
    <property type="entry name" value="DUF6095"/>
    <property type="match status" value="1"/>
</dbReference>
<dbReference type="EMBL" id="JACWLN010000004">
    <property type="protein sequence ID" value="MBD1261202.1"/>
    <property type="molecule type" value="Genomic_DNA"/>
</dbReference>
<reference evidence="2 5" key="2">
    <citation type="submission" date="2020-07" db="EMBL/GenBank/DDBJ databases">
        <title>The draft genome sequence of Maribacter polysiphoniae KCTC 22021.</title>
        <authorList>
            <person name="Mu L."/>
        </authorList>
    </citation>
    <scope>NUCLEOTIDE SEQUENCE [LARGE SCALE GENOMIC DNA]</scope>
    <source>
        <strain evidence="2 5">KCTC 22021</strain>
    </source>
</reference>
<evidence type="ECO:0000313" key="4">
    <source>
        <dbReference type="Proteomes" id="UP000245667"/>
    </source>
</evidence>